<name>A0A4Y2MVM4_ARAVE</name>
<evidence type="ECO:0000313" key="1">
    <source>
        <dbReference type="EMBL" id="GBN30410.1"/>
    </source>
</evidence>
<organism evidence="1 2">
    <name type="scientific">Araneus ventricosus</name>
    <name type="common">Orbweaver spider</name>
    <name type="synonym">Epeira ventricosa</name>
    <dbReference type="NCBI Taxonomy" id="182803"/>
    <lineage>
        <taxon>Eukaryota</taxon>
        <taxon>Metazoa</taxon>
        <taxon>Ecdysozoa</taxon>
        <taxon>Arthropoda</taxon>
        <taxon>Chelicerata</taxon>
        <taxon>Arachnida</taxon>
        <taxon>Araneae</taxon>
        <taxon>Araneomorphae</taxon>
        <taxon>Entelegynae</taxon>
        <taxon>Araneoidea</taxon>
        <taxon>Araneidae</taxon>
        <taxon>Araneus</taxon>
    </lineage>
</organism>
<sequence length="77" mass="8723">MKIPLWIFSAKTDSECYPWIYDSPKDELFSEDIAFFRRWSLPIQRMGCFEALEAGSFTKVCCGEGGVICGAAGETWE</sequence>
<evidence type="ECO:0000313" key="2">
    <source>
        <dbReference type="Proteomes" id="UP000499080"/>
    </source>
</evidence>
<gene>
    <name evidence="1" type="ORF">AVEN_186935_1</name>
</gene>
<reference evidence="1 2" key="1">
    <citation type="journal article" date="2019" name="Sci. Rep.">
        <title>Orb-weaving spider Araneus ventricosus genome elucidates the spidroin gene catalogue.</title>
        <authorList>
            <person name="Kono N."/>
            <person name="Nakamura H."/>
            <person name="Ohtoshi R."/>
            <person name="Moran D.A.P."/>
            <person name="Shinohara A."/>
            <person name="Yoshida Y."/>
            <person name="Fujiwara M."/>
            <person name="Mori M."/>
            <person name="Tomita M."/>
            <person name="Arakawa K."/>
        </authorList>
    </citation>
    <scope>NUCLEOTIDE SEQUENCE [LARGE SCALE GENOMIC DNA]</scope>
</reference>
<accession>A0A4Y2MVM4</accession>
<comment type="caution">
    <text evidence="1">The sequence shown here is derived from an EMBL/GenBank/DDBJ whole genome shotgun (WGS) entry which is preliminary data.</text>
</comment>
<dbReference type="AlphaFoldDB" id="A0A4Y2MVM4"/>
<dbReference type="Proteomes" id="UP000499080">
    <property type="component" value="Unassembled WGS sequence"/>
</dbReference>
<dbReference type="EMBL" id="BGPR01007912">
    <property type="protein sequence ID" value="GBN30410.1"/>
    <property type="molecule type" value="Genomic_DNA"/>
</dbReference>
<protein>
    <submittedName>
        <fullName evidence="1">Uncharacterized protein</fullName>
    </submittedName>
</protein>
<proteinExistence type="predicted"/>
<keyword evidence="2" id="KW-1185">Reference proteome</keyword>